<evidence type="ECO:0000313" key="2">
    <source>
        <dbReference type="EMBL" id="CAD8939608.1"/>
    </source>
</evidence>
<dbReference type="EMBL" id="HBFW01016665">
    <property type="protein sequence ID" value="CAD8939608.1"/>
    <property type="molecule type" value="Transcribed_RNA"/>
</dbReference>
<accession>A0A7S1D7J0</accession>
<evidence type="ECO:0000256" key="1">
    <source>
        <dbReference type="SAM" id="Phobius"/>
    </source>
</evidence>
<gene>
    <name evidence="2" type="ORF">CTEN0397_LOCUS10671</name>
</gene>
<feature type="transmembrane region" description="Helical" evidence="1">
    <location>
        <begin position="317"/>
        <end position="338"/>
    </location>
</feature>
<keyword evidence="1" id="KW-0472">Membrane</keyword>
<reference evidence="2" key="1">
    <citation type="submission" date="2021-01" db="EMBL/GenBank/DDBJ databases">
        <authorList>
            <person name="Corre E."/>
            <person name="Pelletier E."/>
            <person name="Niang G."/>
            <person name="Scheremetjew M."/>
            <person name="Finn R."/>
            <person name="Kale V."/>
            <person name="Holt S."/>
            <person name="Cochrane G."/>
            <person name="Meng A."/>
            <person name="Brown T."/>
            <person name="Cohen L."/>
        </authorList>
    </citation>
    <scope>NUCLEOTIDE SEQUENCE</scope>
    <source>
        <strain evidence="2">ECT3854</strain>
    </source>
</reference>
<feature type="transmembrane region" description="Helical" evidence="1">
    <location>
        <begin position="102"/>
        <end position="123"/>
    </location>
</feature>
<dbReference type="AlphaFoldDB" id="A0A7S1D7J0"/>
<feature type="transmembrane region" description="Helical" evidence="1">
    <location>
        <begin position="281"/>
        <end position="305"/>
    </location>
</feature>
<feature type="transmembrane region" description="Helical" evidence="1">
    <location>
        <begin position="219"/>
        <end position="237"/>
    </location>
</feature>
<feature type="transmembrane region" description="Helical" evidence="1">
    <location>
        <begin position="56"/>
        <end position="81"/>
    </location>
</feature>
<proteinExistence type="predicted"/>
<sequence>MFWGSFVSSSWFDVHLRIQVSWMRELFNGDATDTILQHMNLASILSTLKETQQQPVLVLIIITAIVIPLLSIIYYPVSLIVRHRDFVTGRQGRKYWNLMDPFVRFSIFVVWILLFLDLATSFISLHWTGSVISVHNRIESGLAAYILGCTAVVVLAVIMRVGQKNIPSRTTSNLPSEAEISPYMEEDEPAREPLLGPSEEQDRTSSDVTKRCMARISRFLIFESGLVAILMLITSFFEPILKVRYSGLAAEFLPSREQSIHLGQLPSLLWMRGDAAGTKHWILLISGASLVLQTFIVPLSTLLLAFGTADDRKWLAFLYPAVNPLSLTLALLVIVPILERVPEYLLEQETSGLCQDFDVVLGESCLVLDSKLGIGAWCWAAHSVLLEVFMLLSIA</sequence>
<protein>
    <submittedName>
        <fullName evidence="2">Uncharacterized protein</fullName>
    </submittedName>
</protein>
<organism evidence="2">
    <name type="scientific">Cyclophora tenuis</name>
    <name type="common">Marine diatom</name>
    <dbReference type="NCBI Taxonomy" id="216820"/>
    <lineage>
        <taxon>Eukaryota</taxon>
        <taxon>Sar</taxon>
        <taxon>Stramenopiles</taxon>
        <taxon>Ochrophyta</taxon>
        <taxon>Bacillariophyta</taxon>
        <taxon>Fragilariophyceae</taxon>
        <taxon>Fragilariophycidae</taxon>
        <taxon>Cyclophorales</taxon>
        <taxon>Cyclophoraceae</taxon>
        <taxon>Cyclophora</taxon>
    </lineage>
</organism>
<feature type="transmembrane region" description="Helical" evidence="1">
    <location>
        <begin position="374"/>
        <end position="394"/>
    </location>
</feature>
<name>A0A7S1D7J0_CYCTE</name>
<keyword evidence="1" id="KW-0812">Transmembrane</keyword>
<feature type="transmembrane region" description="Helical" evidence="1">
    <location>
        <begin position="143"/>
        <end position="162"/>
    </location>
</feature>
<keyword evidence="1" id="KW-1133">Transmembrane helix</keyword>